<dbReference type="Pfam" id="PF17774">
    <property type="entry name" value="YlmH_RBD"/>
    <property type="match status" value="1"/>
</dbReference>
<proteinExistence type="predicted"/>
<dbReference type="OrthoDB" id="9812787at2"/>
<dbReference type="PROSITE" id="PS50889">
    <property type="entry name" value="S4"/>
    <property type="match status" value="1"/>
</dbReference>
<dbReference type="GO" id="GO:0003723">
    <property type="term" value="F:RNA binding"/>
    <property type="evidence" value="ECO:0007669"/>
    <property type="project" value="UniProtKB-KW"/>
</dbReference>
<dbReference type="RefSeq" id="WP_057744953.1">
    <property type="nucleotide sequence ID" value="NZ_AZEF01000027.1"/>
</dbReference>
<dbReference type="Gene3D" id="3.30.70.330">
    <property type="match status" value="1"/>
</dbReference>
<reference evidence="3 4" key="1">
    <citation type="journal article" date="2015" name="Genome Announc.">
        <title>Expanding the biotechnology potential of lactobacilli through comparative genomics of 213 strains and associated genera.</title>
        <authorList>
            <person name="Sun Z."/>
            <person name="Harris H.M."/>
            <person name="McCann A."/>
            <person name="Guo C."/>
            <person name="Argimon S."/>
            <person name="Zhang W."/>
            <person name="Yang X."/>
            <person name="Jeffery I.B."/>
            <person name="Cooney J.C."/>
            <person name="Kagawa T.F."/>
            <person name="Liu W."/>
            <person name="Song Y."/>
            <person name="Salvetti E."/>
            <person name="Wrobel A."/>
            <person name="Rasinkangas P."/>
            <person name="Parkhill J."/>
            <person name="Rea M.C."/>
            <person name="O'Sullivan O."/>
            <person name="Ritari J."/>
            <person name="Douillard F.P."/>
            <person name="Paul Ross R."/>
            <person name="Yang R."/>
            <person name="Briner A.E."/>
            <person name="Felis G.E."/>
            <person name="de Vos W.M."/>
            <person name="Barrangou R."/>
            <person name="Klaenhammer T.R."/>
            <person name="Caufield P.W."/>
            <person name="Cui Y."/>
            <person name="Zhang H."/>
            <person name="O'Toole P.W."/>
        </authorList>
    </citation>
    <scope>NUCLEOTIDE SEQUENCE [LARGE SCALE GENOMIC DNA]</scope>
    <source>
        <strain evidence="3 4">DSM 19910</strain>
    </source>
</reference>
<dbReference type="Gene3D" id="3.30.1370.160">
    <property type="match status" value="1"/>
</dbReference>
<keyword evidence="4" id="KW-1185">Reference proteome</keyword>
<dbReference type="STRING" id="1423731.FC81_GL001557"/>
<keyword evidence="1" id="KW-0694">RNA-binding</keyword>
<dbReference type="InterPro" id="IPR012677">
    <property type="entry name" value="Nucleotide-bd_a/b_plait_sf"/>
</dbReference>
<evidence type="ECO:0000313" key="3">
    <source>
        <dbReference type="EMBL" id="KRL01412.1"/>
    </source>
</evidence>
<accession>A0A0R1M714</accession>
<dbReference type="PATRIC" id="fig|1423731.3.peg.1598"/>
<sequence>MTKNSIYQHFRKEEEAVIDDIYNTLEQVRNEYRPILTRFLNPRERFIASTLLGDDEQIKMKSCGLAVTAERKRILFYPEYYSPTAADFELSLLKINYPAKFAELEHRQVLGTLMNIGIKRDIIGDILTDGTQWQLVVDTQMADYVCLQVDHIGRIKVKLEIVAPEQLVVPLNEWEHKQISVSSLRIDVLIAAIYNLSRQRAKDLLLAQKIHLNWMLLEKPDVELGREDMVSVRGHGRFRVNDVTGTSKKGKIRLDILVLEN</sequence>
<organism evidence="3 4">
    <name type="scientific">Liquorilactobacillus capillatus DSM 19910</name>
    <dbReference type="NCBI Taxonomy" id="1423731"/>
    <lineage>
        <taxon>Bacteria</taxon>
        <taxon>Bacillati</taxon>
        <taxon>Bacillota</taxon>
        <taxon>Bacilli</taxon>
        <taxon>Lactobacillales</taxon>
        <taxon>Lactobacillaceae</taxon>
        <taxon>Liquorilactobacillus</taxon>
    </lineage>
</organism>
<evidence type="ECO:0000259" key="2">
    <source>
        <dbReference type="SMART" id="SM00363"/>
    </source>
</evidence>
<evidence type="ECO:0000313" key="4">
    <source>
        <dbReference type="Proteomes" id="UP000051621"/>
    </source>
</evidence>
<dbReference type="SUPFAM" id="SSF55174">
    <property type="entry name" value="Alpha-L RNA-binding motif"/>
    <property type="match status" value="1"/>
</dbReference>
<dbReference type="Proteomes" id="UP000051621">
    <property type="component" value="Unassembled WGS sequence"/>
</dbReference>
<name>A0A0R1M714_9LACO</name>
<dbReference type="SMART" id="SM00363">
    <property type="entry name" value="S4"/>
    <property type="match status" value="1"/>
</dbReference>
<protein>
    <submittedName>
        <fullName evidence="3">RNA binding protein</fullName>
    </submittedName>
</protein>
<dbReference type="InterPro" id="IPR040591">
    <property type="entry name" value="RqcP2_RBD"/>
</dbReference>
<dbReference type="InterPro" id="IPR002942">
    <property type="entry name" value="S4_RNA-bd"/>
</dbReference>
<dbReference type="AlphaFoldDB" id="A0A0R1M714"/>
<comment type="caution">
    <text evidence="3">The sequence shown here is derived from an EMBL/GenBank/DDBJ whole genome shotgun (WGS) entry which is preliminary data.</text>
</comment>
<gene>
    <name evidence="3" type="ORF">FC81_GL001557</name>
</gene>
<feature type="domain" description="RNA-binding S4" evidence="2">
    <location>
        <begin position="184"/>
        <end position="244"/>
    </location>
</feature>
<evidence type="ECO:0000256" key="1">
    <source>
        <dbReference type="PROSITE-ProRule" id="PRU00182"/>
    </source>
</evidence>
<dbReference type="EMBL" id="AZEF01000027">
    <property type="protein sequence ID" value="KRL01412.1"/>
    <property type="molecule type" value="Genomic_DNA"/>
</dbReference>